<dbReference type="GO" id="GO:0042956">
    <property type="term" value="P:maltodextrin transmembrane transport"/>
    <property type="evidence" value="ECO:0007669"/>
    <property type="project" value="TreeGrafter"/>
</dbReference>
<evidence type="ECO:0000256" key="1">
    <source>
        <dbReference type="ARBA" id="ARBA00008520"/>
    </source>
</evidence>
<evidence type="ECO:0000313" key="4">
    <source>
        <dbReference type="EMBL" id="CAA9542703.1"/>
    </source>
</evidence>
<dbReference type="PANTHER" id="PTHR30061">
    <property type="entry name" value="MALTOSE-BINDING PERIPLASMIC PROTEIN"/>
    <property type="match status" value="1"/>
</dbReference>
<dbReference type="InterPro" id="IPR006059">
    <property type="entry name" value="SBP"/>
</dbReference>
<keyword evidence="3" id="KW-0732">Signal</keyword>
<dbReference type="GO" id="GO:0055052">
    <property type="term" value="C:ATP-binding cassette (ABC) transporter complex, substrate-binding subunit-containing"/>
    <property type="evidence" value="ECO:0007669"/>
    <property type="project" value="TreeGrafter"/>
</dbReference>
<keyword evidence="2" id="KW-0813">Transport</keyword>
<evidence type="ECO:0000256" key="3">
    <source>
        <dbReference type="ARBA" id="ARBA00022729"/>
    </source>
</evidence>
<dbReference type="GO" id="GO:0015768">
    <property type="term" value="P:maltose transport"/>
    <property type="evidence" value="ECO:0007669"/>
    <property type="project" value="TreeGrafter"/>
</dbReference>
<gene>
    <name evidence="4" type="ORF">AVDCRST_MAG70-243</name>
</gene>
<comment type="similarity">
    <text evidence="1">Belongs to the bacterial solute-binding protein 1 family.</text>
</comment>
<proteinExistence type="inferred from homology"/>
<name>A0A6J4U9U0_9BACT</name>
<dbReference type="PANTHER" id="PTHR30061:SF50">
    <property type="entry name" value="MALTOSE_MALTODEXTRIN-BINDING PERIPLASMIC PROTEIN"/>
    <property type="match status" value="1"/>
</dbReference>
<organism evidence="4">
    <name type="scientific">uncultured Thermomicrobiales bacterium</name>
    <dbReference type="NCBI Taxonomy" id="1645740"/>
    <lineage>
        <taxon>Bacteria</taxon>
        <taxon>Pseudomonadati</taxon>
        <taxon>Thermomicrobiota</taxon>
        <taxon>Thermomicrobia</taxon>
        <taxon>Thermomicrobiales</taxon>
        <taxon>environmental samples</taxon>
    </lineage>
</organism>
<reference evidence="4" key="1">
    <citation type="submission" date="2020-02" db="EMBL/GenBank/DDBJ databases">
        <authorList>
            <person name="Meier V. D."/>
        </authorList>
    </citation>
    <scope>NUCLEOTIDE SEQUENCE</scope>
    <source>
        <strain evidence="4">AVDCRST_MAG70</strain>
    </source>
</reference>
<dbReference type="InterPro" id="IPR006311">
    <property type="entry name" value="TAT_signal"/>
</dbReference>
<dbReference type="GO" id="GO:1901982">
    <property type="term" value="F:maltose binding"/>
    <property type="evidence" value="ECO:0007669"/>
    <property type="project" value="TreeGrafter"/>
</dbReference>
<dbReference type="PROSITE" id="PS51318">
    <property type="entry name" value="TAT"/>
    <property type="match status" value="1"/>
</dbReference>
<sequence length="468" mass="51381">MTHQETTSRDAQLKVLLDKAQKGRLSRREVVRRASALGVSASAVGLALRKAPVVRAQDAPVQFWTTFVEPDLSVLQGMADAFNAQSTGTQVELRQLPPAEVTDVTQLMTAVRGGTGPDVYHLDRFITAQRAADGLLQDLTDLLAQPLSETHLPFAVSESSFDGKPYSIPFDTDARALYYNITLMKSAGVDHAPLDPANGPVTWDALAEIANQLNVKDANGNYTQMGFIPWLNQGWHYTYGFSFGGEFFDEEACEVTPDNERIVAAFQWVQDYCEALGYQEVAAFGSPSMQPGFAAQEHPFITGTLAMQITGDWYINQLRTYAPDMEYGITFIPVPAEGDQPSTWAGGWSLAIPQGAKNPEGAGEFMSWFAGEAGQRIYTKESAHLPTVTALLEDTTLFEERHRFFSEELLPIAKNRPPLPVGAQYWDELTAAWQATYIGEAEPAEALATVKERVQAQLGQFCPIDLGT</sequence>
<dbReference type="Gene3D" id="3.40.190.10">
    <property type="entry name" value="Periplasmic binding protein-like II"/>
    <property type="match status" value="2"/>
</dbReference>
<dbReference type="AlphaFoldDB" id="A0A6J4U9U0"/>
<dbReference type="Pfam" id="PF01547">
    <property type="entry name" value="SBP_bac_1"/>
    <property type="match status" value="1"/>
</dbReference>
<protein>
    <submittedName>
        <fullName evidence="4">ABC transporter, substrate-binding protein (Cluster 1, maltose/g3p/polyamine/iron)</fullName>
    </submittedName>
</protein>
<dbReference type="SUPFAM" id="SSF53850">
    <property type="entry name" value="Periplasmic binding protein-like II"/>
    <property type="match status" value="1"/>
</dbReference>
<accession>A0A6J4U9U0</accession>
<evidence type="ECO:0000256" key="2">
    <source>
        <dbReference type="ARBA" id="ARBA00022448"/>
    </source>
</evidence>
<dbReference type="EMBL" id="CADCWH010000040">
    <property type="protein sequence ID" value="CAA9542703.1"/>
    <property type="molecule type" value="Genomic_DNA"/>
</dbReference>
<dbReference type="CDD" id="cd14748">
    <property type="entry name" value="PBP2_UgpB"/>
    <property type="match status" value="1"/>
</dbReference>